<proteinExistence type="predicted"/>
<keyword evidence="2" id="KW-1185">Reference proteome</keyword>
<sequence length="431" mass="48794">MKKYRFIMAVLVLCTFFACKEEIDKPGGTWSSGPIEVDQITPINGGATVTYKLPNDPNLLYVMAEYERNGKMFTEKSSVHKNMLTIEGFNTLDKVPFRLYMVNKQEQRSAPLELEFEPLESLISIAKNSLNMMPGFGGIVADWSNPKKTEFGVRLMVKDEKNGLVTKEMYFSSSEKERRAFRGFNPKETTFAIAFEDKWGNISDTTVLKTTPFFETVVPKPYADFRSSIPYDNVTNLSGRNISSLWDNIVNTASHGWLTQSGGGSGISMTIDLKQVVKLSRIVIHGYHVNSVYGQANITQFEAWGSKTMDFAKLADRPYWLDEYAVRNKNIRDLDGINETTQLPARTFKDDWQYLGWHAIPRYDRMVPPDPQGALNLAANGTEYEIPLDAGPVRYIRIFVREIAGAMPPPVNNYWSMGEITVYGDNTVPQK</sequence>
<accession>A0ACC6KY21</accession>
<protein>
    <submittedName>
        <fullName evidence="1">Uncharacterized protein</fullName>
    </submittedName>
</protein>
<evidence type="ECO:0000313" key="1">
    <source>
        <dbReference type="EMBL" id="MDR6784167.1"/>
    </source>
</evidence>
<dbReference type="EMBL" id="JAVDTF010000002">
    <property type="protein sequence ID" value="MDR6784167.1"/>
    <property type="molecule type" value="Genomic_DNA"/>
</dbReference>
<dbReference type="Proteomes" id="UP001246858">
    <property type="component" value="Unassembled WGS sequence"/>
</dbReference>
<reference evidence="1" key="1">
    <citation type="submission" date="2023-07" db="EMBL/GenBank/DDBJ databases">
        <title>Sorghum-associated microbial communities from plants grown in Nebraska, USA.</title>
        <authorList>
            <person name="Schachtman D."/>
        </authorList>
    </citation>
    <scope>NUCLEOTIDE SEQUENCE</scope>
    <source>
        <strain evidence="1">2697</strain>
    </source>
</reference>
<name>A0ACC6KY21_9SPHI</name>
<gene>
    <name evidence="1" type="ORF">J2X78_002732</name>
</gene>
<organism evidence="1 2">
    <name type="scientific">Pedobacter africanus</name>
    <dbReference type="NCBI Taxonomy" id="151894"/>
    <lineage>
        <taxon>Bacteria</taxon>
        <taxon>Pseudomonadati</taxon>
        <taxon>Bacteroidota</taxon>
        <taxon>Sphingobacteriia</taxon>
        <taxon>Sphingobacteriales</taxon>
        <taxon>Sphingobacteriaceae</taxon>
        <taxon>Pedobacter</taxon>
    </lineage>
</organism>
<comment type="caution">
    <text evidence="1">The sequence shown here is derived from an EMBL/GenBank/DDBJ whole genome shotgun (WGS) entry which is preliminary data.</text>
</comment>
<evidence type="ECO:0000313" key="2">
    <source>
        <dbReference type="Proteomes" id="UP001246858"/>
    </source>
</evidence>